<accession>A0A7C9BFV8</accession>
<dbReference type="Proteomes" id="UP000479293">
    <property type="component" value="Unassembled WGS sequence"/>
</dbReference>
<keyword evidence="2" id="KW-1185">Reference proteome</keyword>
<dbReference type="InterPro" id="IPR007815">
    <property type="entry name" value="Emycin_Estase"/>
</dbReference>
<dbReference type="SUPFAM" id="SSF159501">
    <property type="entry name" value="EreA/ChaN-like"/>
    <property type="match status" value="1"/>
</dbReference>
<dbReference type="PANTHER" id="PTHR31299:SF0">
    <property type="entry name" value="ESTERASE, PUTATIVE (AFU_ORTHOLOGUE AFUA_1G05850)-RELATED"/>
    <property type="match status" value="1"/>
</dbReference>
<comment type="caution">
    <text evidence="1">The sequence shown here is derived from an EMBL/GenBank/DDBJ whole genome shotgun (WGS) entry which is preliminary data.</text>
</comment>
<evidence type="ECO:0000313" key="2">
    <source>
        <dbReference type="Proteomes" id="UP000479293"/>
    </source>
</evidence>
<organism evidence="1 2">
    <name type="scientific">Salmonirosea aquatica</name>
    <dbReference type="NCBI Taxonomy" id="2654236"/>
    <lineage>
        <taxon>Bacteria</taxon>
        <taxon>Pseudomonadati</taxon>
        <taxon>Bacteroidota</taxon>
        <taxon>Cytophagia</taxon>
        <taxon>Cytophagales</taxon>
        <taxon>Spirosomataceae</taxon>
        <taxon>Salmonirosea</taxon>
    </lineage>
</organism>
<reference evidence="1 2" key="1">
    <citation type="submission" date="2019-10" db="EMBL/GenBank/DDBJ databases">
        <title>Draft Genome Sequence of Cytophagaceae sp. SJW1-29.</title>
        <authorList>
            <person name="Choi A."/>
        </authorList>
    </citation>
    <scope>NUCLEOTIDE SEQUENCE [LARGE SCALE GENOMIC DNA]</scope>
    <source>
        <strain evidence="1 2">SJW1-29</strain>
    </source>
</reference>
<dbReference type="GO" id="GO:0046677">
    <property type="term" value="P:response to antibiotic"/>
    <property type="evidence" value="ECO:0007669"/>
    <property type="project" value="InterPro"/>
</dbReference>
<evidence type="ECO:0000313" key="1">
    <source>
        <dbReference type="EMBL" id="MPR33074.1"/>
    </source>
</evidence>
<evidence type="ECO:0008006" key="3">
    <source>
        <dbReference type="Google" id="ProtNLM"/>
    </source>
</evidence>
<dbReference type="PANTHER" id="PTHR31299">
    <property type="entry name" value="ESTERASE, PUTATIVE (AFU_ORTHOLOGUE AFUA_1G05850)-RELATED"/>
    <property type="match status" value="1"/>
</dbReference>
<dbReference type="Pfam" id="PF05139">
    <property type="entry name" value="Erythro_esteras"/>
    <property type="match status" value="1"/>
</dbReference>
<name>A0A7C9BFV8_9BACT</name>
<dbReference type="AlphaFoldDB" id="A0A7C9BFV8"/>
<sequence>MQKPRLDYLKYVLFIVSAITPILGYGQPKLKQYVQQETKDIPSLITDNSDDLLPIRQAVGDSRVVMLGEQSHGDGTTFLAKTKLIKYLHEQMGFNVLAFESDFFALTEGWKHTSHDSATVSRFFKENLYPVWSYSEECSLLLYNYIPDSYRSTHPLIIAGFDNQMHGRFTTDSLKKSLDEFLSTNHSEYYESDDYKSLFLPFIDTLLPSNYKTTLYLDSLVNTDFIKQLEKFQTAVEGIEKELPNSQKREAPYLALENLKEFAIEICNQGKSASHNTREARMAKNLKWLVEERYPNEKIIVWAANLHIMKNGETSFKNPHLGIASMGHYFSTDSALHQQTYMLGFTSNYGQSQTAPKASLNQPLFLIKKSRRNDFENWIDQELDYAFIDFQAFKKKYPDYADYFKLKARGHSAIEARWTEVFDGIFYIKEMQPSHFLKSKRP</sequence>
<dbReference type="InterPro" id="IPR052036">
    <property type="entry name" value="Hydrolase/PRTase-associated"/>
</dbReference>
<dbReference type="Gene3D" id="3.40.1660.10">
    <property type="entry name" value="EreA-like (biosynthetic domain)"/>
    <property type="match status" value="2"/>
</dbReference>
<dbReference type="RefSeq" id="WP_152758047.1">
    <property type="nucleotide sequence ID" value="NZ_WHLY01000002.1"/>
</dbReference>
<gene>
    <name evidence="1" type="ORF">GBK04_06810</name>
</gene>
<dbReference type="CDD" id="cd14728">
    <property type="entry name" value="Ere-like"/>
    <property type="match status" value="1"/>
</dbReference>
<protein>
    <recommendedName>
        <fullName evidence="3">Erythromycin esterase family protein</fullName>
    </recommendedName>
</protein>
<proteinExistence type="predicted"/>
<dbReference type="EMBL" id="WHLY01000002">
    <property type="protein sequence ID" value="MPR33074.1"/>
    <property type="molecule type" value="Genomic_DNA"/>
</dbReference>